<dbReference type="PANTHER" id="PTHR19143:SF458">
    <property type="entry name" value="FIBRINOGEN C-TERMINAL DOMAIN-CONTAINING PROTEIN-RELATED"/>
    <property type="match status" value="1"/>
</dbReference>
<dbReference type="InterPro" id="IPR050373">
    <property type="entry name" value="Fibrinogen_C-term_domain"/>
</dbReference>
<dbReference type="PANTHER" id="PTHR19143">
    <property type="entry name" value="FIBRINOGEN/TENASCIN/ANGIOPOEITIN"/>
    <property type="match status" value="1"/>
</dbReference>
<dbReference type="SMART" id="SM00186">
    <property type="entry name" value="FBG"/>
    <property type="match status" value="1"/>
</dbReference>
<evidence type="ECO:0000259" key="2">
    <source>
        <dbReference type="PROSITE" id="PS51406"/>
    </source>
</evidence>
<comment type="caution">
    <text evidence="3">The sequence shown here is derived from an EMBL/GenBank/DDBJ whole genome shotgun (WGS) entry which is preliminary data.</text>
</comment>
<dbReference type="Gene3D" id="3.90.215.10">
    <property type="entry name" value="Gamma Fibrinogen, chain A, domain 1"/>
    <property type="match status" value="1"/>
</dbReference>
<evidence type="ECO:0000313" key="4">
    <source>
        <dbReference type="Proteomes" id="UP000735302"/>
    </source>
</evidence>
<dbReference type="InterPro" id="IPR014716">
    <property type="entry name" value="Fibrinogen_a/b/g_C_1"/>
</dbReference>
<protein>
    <submittedName>
        <fullName evidence="3">Fibrinogen-related protein 3-2</fullName>
    </submittedName>
</protein>
<feature type="domain" description="Fibrinogen C-terminal" evidence="2">
    <location>
        <begin position="373"/>
        <end position="584"/>
    </location>
</feature>
<feature type="signal peptide" evidence="1">
    <location>
        <begin position="1"/>
        <end position="19"/>
    </location>
</feature>
<dbReference type="SUPFAM" id="SSF56496">
    <property type="entry name" value="Fibrinogen C-terminal domain-like"/>
    <property type="match status" value="1"/>
</dbReference>
<keyword evidence="4" id="KW-1185">Reference proteome</keyword>
<accession>A0AAV3Z9A3</accession>
<dbReference type="Proteomes" id="UP000735302">
    <property type="component" value="Unassembled WGS sequence"/>
</dbReference>
<dbReference type="EMBL" id="BLXT01002115">
    <property type="protein sequence ID" value="GFN91225.1"/>
    <property type="molecule type" value="Genomic_DNA"/>
</dbReference>
<dbReference type="AlphaFoldDB" id="A0AAV3Z9A3"/>
<sequence length="586" mass="66016">MEKVLSLIFLMGIISGGNGLQLSLNRHVSATNEKRAACGVLTCEESGTYQTGSTITKMSVFKHKQSGPVTSDKPERGNLMASVTLEQPLITRESDGVKIDGRLEAGRASLRLELFTKEDCSAEFTCEVRMLDSQEKESINTYHLLQHRDQGANQVDESVATQAGSLQVLLLFQQLDTKFAMMGSSLESKIGSVENRLEDKIASLYDDMESKIEKRIMDKLHQMDNTLSSIDEAVNNDKIEHQEDLQTSLTTLKTGQQKILTNFLVINELFDDGLNSTETKMSSVNRLLAELLAWQQTGQCDCKNLSQVVQQVYSSNGDLANDVKKYFSELHKVQADFTQLESYISNMSTKMLDSIDNALWKINATLIDRLNTISENVRPKYCRKGAVFESSHFVILPSTETIFSFPYLCEMITDGGGWIVIQRRTTGNVDFYRDWATYKQGFGSLDDDFWLGNDNIHTITSSGTYELRVDLKFQGKSAFAHYSKFSIDSEDKNYALKLGDYDGTAGDSLNSHIGEAFSTFDRDNDKHSLNCAEYFSGAWWYHHGCHHSNLNGKWKASDFKGPQWHEFSGSDPVSYSEMKIRELRDN</sequence>
<gene>
    <name evidence="3" type="ORF">PoB_001773100</name>
</gene>
<keyword evidence="1" id="KW-0732">Signal</keyword>
<dbReference type="InterPro" id="IPR002181">
    <property type="entry name" value="Fibrinogen_a/b/g_C_dom"/>
</dbReference>
<evidence type="ECO:0000313" key="3">
    <source>
        <dbReference type="EMBL" id="GFN91225.1"/>
    </source>
</evidence>
<dbReference type="CDD" id="cd00087">
    <property type="entry name" value="FReD"/>
    <property type="match status" value="1"/>
</dbReference>
<dbReference type="InterPro" id="IPR036056">
    <property type="entry name" value="Fibrinogen-like_C"/>
</dbReference>
<reference evidence="3 4" key="1">
    <citation type="journal article" date="2021" name="Elife">
        <title>Chloroplast acquisition without the gene transfer in kleptoplastic sea slugs, Plakobranchus ocellatus.</title>
        <authorList>
            <person name="Maeda T."/>
            <person name="Takahashi S."/>
            <person name="Yoshida T."/>
            <person name="Shimamura S."/>
            <person name="Takaki Y."/>
            <person name="Nagai Y."/>
            <person name="Toyoda A."/>
            <person name="Suzuki Y."/>
            <person name="Arimoto A."/>
            <person name="Ishii H."/>
            <person name="Satoh N."/>
            <person name="Nishiyama T."/>
            <person name="Hasebe M."/>
            <person name="Maruyama T."/>
            <person name="Minagawa J."/>
            <person name="Obokata J."/>
            <person name="Shigenobu S."/>
        </authorList>
    </citation>
    <scope>NUCLEOTIDE SEQUENCE [LARGE SCALE GENOMIC DNA]</scope>
</reference>
<organism evidence="3 4">
    <name type="scientific">Plakobranchus ocellatus</name>
    <dbReference type="NCBI Taxonomy" id="259542"/>
    <lineage>
        <taxon>Eukaryota</taxon>
        <taxon>Metazoa</taxon>
        <taxon>Spiralia</taxon>
        <taxon>Lophotrochozoa</taxon>
        <taxon>Mollusca</taxon>
        <taxon>Gastropoda</taxon>
        <taxon>Heterobranchia</taxon>
        <taxon>Euthyneura</taxon>
        <taxon>Panpulmonata</taxon>
        <taxon>Sacoglossa</taxon>
        <taxon>Placobranchoidea</taxon>
        <taxon>Plakobranchidae</taxon>
        <taxon>Plakobranchus</taxon>
    </lineage>
</organism>
<name>A0AAV3Z9A3_9GAST</name>
<dbReference type="Pfam" id="PF00147">
    <property type="entry name" value="Fibrinogen_C"/>
    <property type="match status" value="1"/>
</dbReference>
<feature type="chain" id="PRO_5043595861" evidence="1">
    <location>
        <begin position="20"/>
        <end position="586"/>
    </location>
</feature>
<dbReference type="PROSITE" id="PS51406">
    <property type="entry name" value="FIBRINOGEN_C_2"/>
    <property type="match status" value="1"/>
</dbReference>
<proteinExistence type="predicted"/>
<evidence type="ECO:0000256" key="1">
    <source>
        <dbReference type="SAM" id="SignalP"/>
    </source>
</evidence>
<dbReference type="GO" id="GO:0005615">
    <property type="term" value="C:extracellular space"/>
    <property type="evidence" value="ECO:0007669"/>
    <property type="project" value="TreeGrafter"/>
</dbReference>